<protein>
    <submittedName>
        <fullName evidence="1">Uncharacterized protein</fullName>
    </submittedName>
</protein>
<evidence type="ECO:0000313" key="1">
    <source>
        <dbReference type="EMBL" id="OIW11631.1"/>
    </source>
</evidence>
<evidence type="ECO:0000313" key="2">
    <source>
        <dbReference type="Proteomes" id="UP000188354"/>
    </source>
</evidence>
<dbReference type="Gramene" id="OIW11631">
    <property type="protein sequence ID" value="OIW11631"/>
    <property type="gene ID" value="TanjilG_31910"/>
</dbReference>
<gene>
    <name evidence="1" type="ORF">TanjilG_31910</name>
</gene>
<dbReference type="OMA" id="VEGDEWH"/>
<sequence>MIEEIVVSEDDDASEIAFMKLEFLKLDSLPWLTGFCNGNLLFKFPLLIRLFVIECPMMETFSQGILSATLLRRVHASVEGDEWHWDGDLNTTVTKKFSKSNSKEV</sequence>
<organism evidence="1 2">
    <name type="scientific">Lupinus angustifolius</name>
    <name type="common">Narrow-leaved blue lupine</name>
    <dbReference type="NCBI Taxonomy" id="3871"/>
    <lineage>
        <taxon>Eukaryota</taxon>
        <taxon>Viridiplantae</taxon>
        <taxon>Streptophyta</taxon>
        <taxon>Embryophyta</taxon>
        <taxon>Tracheophyta</taxon>
        <taxon>Spermatophyta</taxon>
        <taxon>Magnoliopsida</taxon>
        <taxon>eudicotyledons</taxon>
        <taxon>Gunneridae</taxon>
        <taxon>Pentapetalae</taxon>
        <taxon>rosids</taxon>
        <taxon>fabids</taxon>
        <taxon>Fabales</taxon>
        <taxon>Fabaceae</taxon>
        <taxon>Papilionoideae</taxon>
        <taxon>50 kb inversion clade</taxon>
        <taxon>genistoids sensu lato</taxon>
        <taxon>core genistoids</taxon>
        <taxon>Genisteae</taxon>
        <taxon>Lupinus</taxon>
    </lineage>
</organism>
<reference evidence="1 2" key="1">
    <citation type="journal article" date="2017" name="Plant Biotechnol. J.">
        <title>A comprehensive draft genome sequence for lupin (Lupinus angustifolius), an emerging health food: insights into plant-microbe interactions and legume evolution.</title>
        <authorList>
            <person name="Hane J.K."/>
            <person name="Ming Y."/>
            <person name="Kamphuis L.G."/>
            <person name="Nelson M.N."/>
            <person name="Garg G."/>
            <person name="Atkins C.A."/>
            <person name="Bayer P.E."/>
            <person name="Bravo A."/>
            <person name="Bringans S."/>
            <person name="Cannon S."/>
            <person name="Edwards D."/>
            <person name="Foley R."/>
            <person name="Gao L.L."/>
            <person name="Harrison M.J."/>
            <person name="Huang W."/>
            <person name="Hurgobin B."/>
            <person name="Li S."/>
            <person name="Liu C.W."/>
            <person name="McGrath A."/>
            <person name="Morahan G."/>
            <person name="Murray J."/>
            <person name="Weller J."/>
            <person name="Jian J."/>
            <person name="Singh K.B."/>
        </authorList>
    </citation>
    <scope>NUCLEOTIDE SEQUENCE [LARGE SCALE GENOMIC DNA]</scope>
    <source>
        <strain evidence="2">cv. Tanjil</strain>
        <tissue evidence="1">Whole plant</tissue>
    </source>
</reference>
<dbReference type="EMBL" id="CM007365">
    <property type="protein sequence ID" value="OIW11631.1"/>
    <property type="molecule type" value="Genomic_DNA"/>
</dbReference>
<dbReference type="Proteomes" id="UP000188354">
    <property type="component" value="Chromosome LG05"/>
</dbReference>
<accession>A0A1J7HFI6</accession>
<dbReference type="AlphaFoldDB" id="A0A1J7HFI6"/>
<keyword evidence="2" id="KW-1185">Reference proteome</keyword>
<proteinExistence type="predicted"/>
<name>A0A1J7HFI6_LUPAN</name>
<dbReference type="STRING" id="3871.A0A1J7HFI6"/>